<dbReference type="Gene3D" id="2.40.70.10">
    <property type="entry name" value="Acid Proteases"/>
    <property type="match status" value="1"/>
</dbReference>
<reference evidence="4" key="1">
    <citation type="submission" date="2016-11" db="UniProtKB">
        <authorList>
            <consortium name="WormBaseParasite"/>
        </authorList>
    </citation>
    <scope>IDENTIFICATION</scope>
</reference>
<dbReference type="InterPro" id="IPR021109">
    <property type="entry name" value="Peptidase_aspartic_dom_sf"/>
</dbReference>
<dbReference type="GO" id="GO:0006508">
    <property type="term" value="P:proteolysis"/>
    <property type="evidence" value="ECO:0007669"/>
    <property type="project" value="InterPro"/>
</dbReference>
<dbReference type="Proteomes" id="UP000095281">
    <property type="component" value="Unplaced"/>
</dbReference>
<dbReference type="SUPFAM" id="SSF50630">
    <property type="entry name" value="Acid proteases"/>
    <property type="match status" value="1"/>
</dbReference>
<dbReference type="CDD" id="cd05471">
    <property type="entry name" value="pepsin_like"/>
    <property type="match status" value="1"/>
</dbReference>
<dbReference type="InterPro" id="IPR034164">
    <property type="entry name" value="Pepsin-like_dom"/>
</dbReference>
<organism evidence="3 4">
    <name type="scientific">Meloidogyne hapla</name>
    <name type="common">Root-knot nematode worm</name>
    <dbReference type="NCBI Taxonomy" id="6305"/>
    <lineage>
        <taxon>Eukaryota</taxon>
        <taxon>Metazoa</taxon>
        <taxon>Ecdysozoa</taxon>
        <taxon>Nematoda</taxon>
        <taxon>Chromadorea</taxon>
        <taxon>Rhabditida</taxon>
        <taxon>Tylenchina</taxon>
        <taxon>Tylenchomorpha</taxon>
        <taxon>Tylenchoidea</taxon>
        <taxon>Meloidogynidae</taxon>
        <taxon>Meloidogyninae</taxon>
        <taxon>Meloidogyne</taxon>
    </lineage>
</organism>
<dbReference type="GO" id="GO:0004190">
    <property type="term" value="F:aspartic-type endopeptidase activity"/>
    <property type="evidence" value="ECO:0007669"/>
    <property type="project" value="InterPro"/>
</dbReference>
<accession>A0A1I8BWA8</accession>
<dbReference type="WBParaSite" id="MhA1_Contig635.frz3.gene17">
    <property type="protein sequence ID" value="MhA1_Contig635.frz3.gene17"/>
    <property type="gene ID" value="MhA1_Contig635.frz3.gene17"/>
</dbReference>
<dbReference type="PANTHER" id="PTHR47966:SF45">
    <property type="entry name" value="PEPTIDASE A1 DOMAIN-CONTAINING PROTEIN"/>
    <property type="match status" value="1"/>
</dbReference>
<name>A0A1I8BWA8_MELHA</name>
<evidence type="ECO:0000313" key="4">
    <source>
        <dbReference type="WBParaSite" id="MhA1_Contig635.frz3.gene17"/>
    </source>
</evidence>
<dbReference type="GO" id="GO:0005764">
    <property type="term" value="C:lysosome"/>
    <property type="evidence" value="ECO:0007669"/>
    <property type="project" value="TreeGrafter"/>
</dbReference>
<evidence type="ECO:0000313" key="3">
    <source>
        <dbReference type="Proteomes" id="UP000095281"/>
    </source>
</evidence>
<dbReference type="InterPro" id="IPR033121">
    <property type="entry name" value="PEPTIDASE_A1"/>
</dbReference>
<comment type="similarity">
    <text evidence="1">Belongs to the peptidase A1 family.</text>
</comment>
<protein>
    <submittedName>
        <fullName evidence="4">Peptidase A1 domain-containing protein</fullName>
    </submittedName>
</protein>
<evidence type="ECO:0000259" key="2">
    <source>
        <dbReference type="PROSITE" id="PS51767"/>
    </source>
</evidence>
<sequence length="183" mass="20349">MLRADFWVYDATFKRSEVARFNSSRSSTYKKQAGNVNEGLFKGFSGMDNVNIGGLTIKDIKFLQINSVDNSTFSIPNDGFMSLAYSNNIKPEVRPPLMTAIDKGFLPNKLFTVNVKGPFGDNKETQQGGRLVLGDYDNQNCGKVLGWAKFTSRSIYQVQVDSISYGGKPLINKPKQGKKNKLT</sequence>
<dbReference type="Pfam" id="PF00026">
    <property type="entry name" value="Asp"/>
    <property type="match status" value="1"/>
</dbReference>
<dbReference type="InterPro" id="IPR001461">
    <property type="entry name" value="Aspartic_peptidase_A1"/>
</dbReference>
<proteinExistence type="inferred from homology"/>
<dbReference type="AlphaFoldDB" id="A0A1I8BWA8"/>
<feature type="domain" description="Peptidase A1" evidence="2">
    <location>
        <begin position="1"/>
        <end position="183"/>
    </location>
</feature>
<evidence type="ECO:0000256" key="1">
    <source>
        <dbReference type="ARBA" id="ARBA00007447"/>
    </source>
</evidence>
<dbReference type="PROSITE" id="PS51767">
    <property type="entry name" value="PEPTIDASE_A1"/>
    <property type="match status" value="1"/>
</dbReference>
<keyword evidence="3" id="KW-1185">Reference proteome</keyword>
<dbReference type="PANTHER" id="PTHR47966">
    <property type="entry name" value="BETA-SITE APP-CLEAVING ENZYME, ISOFORM A-RELATED"/>
    <property type="match status" value="1"/>
</dbReference>